<evidence type="ECO:0000313" key="2">
    <source>
        <dbReference type="EMBL" id="CAG8485525.1"/>
    </source>
</evidence>
<dbReference type="EMBL" id="CAJVPV010001074">
    <property type="protein sequence ID" value="CAG8485525.1"/>
    <property type="molecule type" value="Genomic_DNA"/>
</dbReference>
<keyword evidence="1" id="KW-1133">Transmembrane helix</keyword>
<sequence>MRLCLMESVSMNLARLLKKMFTNMYSTIWIMFNVINGIEKKKRRKMHDGTKLVSGKRERRYRDDDFQILMVIFFVHVGNFPAFEWRKLDPSVSNREILSSNLTPPDHVHVTFDERFVHALALPSSPWTLTYFMCDQSNWYLPQEQ</sequence>
<evidence type="ECO:0000313" key="3">
    <source>
        <dbReference type="Proteomes" id="UP000789342"/>
    </source>
</evidence>
<feature type="transmembrane region" description="Helical" evidence="1">
    <location>
        <begin position="20"/>
        <end position="38"/>
    </location>
</feature>
<comment type="caution">
    <text evidence="2">The sequence shown here is derived from an EMBL/GenBank/DDBJ whole genome shotgun (WGS) entry which is preliminary data.</text>
</comment>
<keyword evidence="3" id="KW-1185">Reference proteome</keyword>
<reference evidence="2" key="1">
    <citation type="submission" date="2021-06" db="EMBL/GenBank/DDBJ databases">
        <authorList>
            <person name="Kallberg Y."/>
            <person name="Tangrot J."/>
            <person name="Rosling A."/>
        </authorList>
    </citation>
    <scope>NUCLEOTIDE SEQUENCE</scope>
    <source>
        <strain evidence="2">CL551</strain>
    </source>
</reference>
<gene>
    <name evidence="2" type="ORF">AMORRO_LOCUS2521</name>
</gene>
<dbReference type="Proteomes" id="UP000789342">
    <property type="component" value="Unassembled WGS sequence"/>
</dbReference>
<evidence type="ECO:0000256" key="1">
    <source>
        <dbReference type="SAM" id="Phobius"/>
    </source>
</evidence>
<keyword evidence="1" id="KW-0472">Membrane</keyword>
<feature type="transmembrane region" description="Helical" evidence="1">
    <location>
        <begin position="66"/>
        <end position="83"/>
    </location>
</feature>
<accession>A0A9N8WCY2</accession>
<organism evidence="2 3">
    <name type="scientific">Acaulospora morrowiae</name>
    <dbReference type="NCBI Taxonomy" id="94023"/>
    <lineage>
        <taxon>Eukaryota</taxon>
        <taxon>Fungi</taxon>
        <taxon>Fungi incertae sedis</taxon>
        <taxon>Mucoromycota</taxon>
        <taxon>Glomeromycotina</taxon>
        <taxon>Glomeromycetes</taxon>
        <taxon>Diversisporales</taxon>
        <taxon>Acaulosporaceae</taxon>
        <taxon>Acaulospora</taxon>
    </lineage>
</organism>
<name>A0A9N8WCY2_9GLOM</name>
<keyword evidence="1" id="KW-0812">Transmembrane</keyword>
<dbReference type="AlphaFoldDB" id="A0A9N8WCY2"/>
<proteinExistence type="predicted"/>
<protein>
    <submittedName>
        <fullName evidence="2">10776_t:CDS:1</fullName>
    </submittedName>
</protein>